<accession>A0ABV9NV94</accession>
<dbReference type="InterPro" id="IPR034829">
    <property type="entry name" value="DnaD-like_sf"/>
</dbReference>
<dbReference type="Proteomes" id="UP001595896">
    <property type="component" value="Unassembled WGS sequence"/>
</dbReference>
<dbReference type="SUPFAM" id="SSF158499">
    <property type="entry name" value="DnaD domain-like"/>
    <property type="match status" value="1"/>
</dbReference>
<evidence type="ECO:0000313" key="2">
    <source>
        <dbReference type="Proteomes" id="UP001595896"/>
    </source>
</evidence>
<dbReference type="Gene3D" id="1.10.10.630">
    <property type="entry name" value="DnaD domain-like"/>
    <property type="match status" value="1"/>
</dbReference>
<organism evidence="1 2">
    <name type="scientific">Bacillus daqingensis</name>
    <dbReference type="NCBI Taxonomy" id="872396"/>
    <lineage>
        <taxon>Bacteria</taxon>
        <taxon>Bacillati</taxon>
        <taxon>Bacillota</taxon>
        <taxon>Bacilli</taxon>
        <taxon>Bacillales</taxon>
        <taxon>Bacillaceae</taxon>
        <taxon>Bacillus</taxon>
    </lineage>
</organism>
<dbReference type="RefSeq" id="WP_377909841.1">
    <property type="nucleotide sequence ID" value="NZ_JBHSGK010000013.1"/>
</dbReference>
<reference evidence="2" key="1">
    <citation type="journal article" date="2019" name="Int. J. Syst. Evol. Microbiol.">
        <title>The Global Catalogue of Microorganisms (GCM) 10K type strain sequencing project: providing services to taxonomists for standard genome sequencing and annotation.</title>
        <authorList>
            <consortium name="The Broad Institute Genomics Platform"/>
            <consortium name="The Broad Institute Genome Sequencing Center for Infectious Disease"/>
            <person name="Wu L."/>
            <person name="Ma J."/>
        </authorList>
    </citation>
    <scope>NUCLEOTIDE SEQUENCE [LARGE SCALE GENOMIC DNA]</scope>
    <source>
        <strain evidence="2">JCM 12165</strain>
    </source>
</reference>
<evidence type="ECO:0008006" key="3">
    <source>
        <dbReference type="Google" id="ProtNLM"/>
    </source>
</evidence>
<name>A0ABV9NV94_9BACI</name>
<proteinExistence type="predicted"/>
<sequence length="260" mass="29921">MKRIVLKEELAAITGDYKLAMVLNQMMYWSRRTKNRDGWVYKSGQELAEDMLMNVSAYSMRTYLKKLTQLGFMEERRNPVMKWDKTMQYRICWGTVQNAVVKAGYSWEEESPSNEKNSASRENNAAAIPEIQAKITTERQEDPLAALCVDQFGPIKGLEKRLAAWRPLFHDFEAVLREALEKAASYGARSFSYVETMLQSWKTEKRPPSRINPVFKAPVPDWLTNEPPAIPASPETLSALRKQAELLKEDLAAKKRLRRA</sequence>
<keyword evidence="2" id="KW-1185">Reference proteome</keyword>
<gene>
    <name evidence="1" type="ORF">ACFO4L_11615</name>
</gene>
<dbReference type="EMBL" id="JBHSGK010000013">
    <property type="protein sequence ID" value="MFC4737238.1"/>
    <property type="molecule type" value="Genomic_DNA"/>
</dbReference>
<protein>
    <recommendedName>
        <fullName evidence="3">DnaD and phage-associated domain-containing protein</fullName>
    </recommendedName>
</protein>
<comment type="caution">
    <text evidence="1">The sequence shown here is derived from an EMBL/GenBank/DDBJ whole genome shotgun (WGS) entry which is preliminary data.</text>
</comment>
<evidence type="ECO:0000313" key="1">
    <source>
        <dbReference type="EMBL" id="MFC4737238.1"/>
    </source>
</evidence>